<organism evidence="1 2">
    <name type="scientific">Candidozyma auris</name>
    <name type="common">Yeast</name>
    <name type="synonym">Candida auris</name>
    <dbReference type="NCBI Taxonomy" id="498019"/>
    <lineage>
        <taxon>Eukaryota</taxon>
        <taxon>Fungi</taxon>
        <taxon>Dikarya</taxon>
        <taxon>Ascomycota</taxon>
        <taxon>Saccharomycotina</taxon>
        <taxon>Pichiomycetes</taxon>
        <taxon>Metschnikowiaceae</taxon>
        <taxon>Candidozyma</taxon>
    </lineage>
</organism>
<sequence>MFTLLDISVRLTLFGVEPSSNSWFKMANSCGEVLLLFLRANDALSIEGSCDGYVAGEWLMNAKSFVGETVEAAFLFMVGFTIESLMEVFMEMSASESTEVFAAEAGPSAGVELTAEFVSKGVSTAVDVGFVYTGMLVGNEVSDTDLGGRMKRGVEGGKAPKAGNAGLSC</sequence>
<dbReference type="EMBL" id="LGST01000041">
    <property type="protein sequence ID" value="KND97501.1"/>
    <property type="molecule type" value="Genomic_DNA"/>
</dbReference>
<proteinExistence type="predicted"/>
<dbReference type="AlphaFoldDB" id="A0A0L0NTK6"/>
<gene>
    <name evidence="1" type="ORF">QG37_05890</name>
</gene>
<comment type="caution">
    <text evidence="1">The sequence shown here is derived from an EMBL/GenBank/DDBJ whole genome shotgun (WGS) entry which is preliminary data.</text>
</comment>
<dbReference type="VEuPathDB" id="FungiDB:QG37_05890"/>
<reference evidence="2" key="1">
    <citation type="journal article" date="2015" name="BMC Genomics">
        <title>Draft genome of a commonly misdiagnosed multidrug resistant pathogen Candida auris.</title>
        <authorList>
            <person name="Chatterjee S."/>
            <person name="Alampalli S.V."/>
            <person name="Nageshan R.K."/>
            <person name="Chettiar S.T."/>
            <person name="Joshi S."/>
            <person name="Tatu U.S."/>
        </authorList>
    </citation>
    <scope>NUCLEOTIDE SEQUENCE [LARGE SCALE GENOMIC DNA]</scope>
    <source>
        <strain evidence="2">6684</strain>
    </source>
</reference>
<evidence type="ECO:0000313" key="2">
    <source>
        <dbReference type="Proteomes" id="UP000037122"/>
    </source>
</evidence>
<name>A0A0L0NTK6_CANAR</name>
<dbReference type="Proteomes" id="UP000037122">
    <property type="component" value="Unassembled WGS sequence"/>
</dbReference>
<protein>
    <submittedName>
        <fullName evidence="1">Uncharacterized protein</fullName>
    </submittedName>
</protein>
<evidence type="ECO:0000313" key="1">
    <source>
        <dbReference type="EMBL" id="KND97501.1"/>
    </source>
</evidence>
<accession>A0A0L0NTK6</accession>